<feature type="region of interest" description="Disordered" evidence="3">
    <location>
        <begin position="68"/>
        <end position="103"/>
    </location>
</feature>
<dbReference type="InterPro" id="IPR036427">
    <property type="entry name" value="Bromodomain-like_sf"/>
</dbReference>
<dbReference type="InterPro" id="IPR036396">
    <property type="entry name" value="Cyt_P450_sf"/>
</dbReference>
<gene>
    <name evidence="5" type="ORF">RJ639_037665</name>
</gene>
<evidence type="ECO:0000313" key="5">
    <source>
        <dbReference type="EMBL" id="KAK3030144.1"/>
    </source>
</evidence>
<reference evidence="5" key="1">
    <citation type="submission" date="2022-12" db="EMBL/GenBank/DDBJ databases">
        <title>Draft genome assemblies for two species of Escallonia (Escalloniales).</title>
        <authorList>
            <person name="Chanderbali A."/>
            <person name="Dervinis C."/>
            <person name="Anghel I."/>
            <person name="Soltis D."/>
            <person name="Soltis P."/>
            <person name="Zapata F."/>
        </authorList>
    </citation>
    <scope>NUCLEOTIDE SEQUENCE</scope>
    <source>
        <strain evidence="5">UCBG64.0493</strain>
        <tissue evidence="5">Leaf</tissue>
    </source>
</reference>
<dbReference type="Gene3D" id="1.20.920.10">
    <property type="entry name" value="Bromodomain-like"/>
    <property type="match status" value="1"/>
</dbReference>
<keyword evidence="6" id="KW-1185">Reference proteome</keyword>
<comment type="caution">
    <text evidence="5">The sequence shown here is derived from an EMBL/GenBank/DDBJ whole genome shotgun (WGS) entry which is preliminary data.</text>
</comment>
<dbReference type="InterPro" id="IPR052442">
    <property type="entry name" value="Env_Response_Regulator"/>
</dbReference>
<dbReference type="PROSITE" id="PS50014">
    <property type="entry name" value="BROMODOMAIN_2"/>
    <property type="match status" value="1"/>
</dbReference>
<dbReference type="Pfam" id="PF00439">
    <property type="entry name" value="Bromodomain"/>
    <property type="match status" value="1"/>
</dbReference>
<dbReference type="SUPFAM" id="SSF48264">
    <property type="entry name" value="Cytochrome P450"/>
    <property type="match status" value="1"/>
</dbReference>
<dbReference type="Proteomes" id="UP001188597">
    <property type="component" value="Unassembled WGS sequence"/>
</dbReference>
<evidence type="ECO:0000256" key="2">
    <source>
        <dbReference type="PROSITE-ProRule" id="PRU00035"/>
    </source>
</evidence>
<dbReference type="GO" id="GO:0020037">
    <property type="term" value="F:heme binding"/>
    <property type="evidence" value="ECO:0007669"/>
    <property type="project" value="InterPro"/>
</dbReference>
<dbReference type="PANTHER" id="PTHR46136">
    <property type="entry name" value="TRANSCRIPTION FACTOR GTE8"/>
    <property type="match status" value="1"/>
</dbReference>
<dbReference type="GO" id="GO:0004497">
    <property type="term" value="F:monooxygenase activity"/>
    <property type="evidence" value="ECO:0007669"/>
    <property type="project" value="InterPro"/>
</dbReference>
<feature type="domain" description="Bromo" evidence="4">
    <location>
        <begin position="1"/>
        <end position="43"/>
    </location>
</feature>
<organism evidence="5 6">
    <name type="scientific">Escallonia herrerae</name>
    <dbReference type="NCBI Taxonomy" id="1293975"/>
    <lineage>
        <taxon>Eukaryota</taxon>
        <taxon>Viridiplantae</taxon>
        <taxon>Streptophyta</taxon>
        <taxon>Embryophyta</taxon>
        <taxon>Tracheophyta</taxon>
        <taxon>Spermatophyta</taxon>
        <taxon>Magnoliopsida</taxon>
        <taxon>eudicotyledons</taxon>
        <taxon>Gunneridae</taxon>
        <taxon>Pentapetalae</taxon>
        <taxon>asterids</taxon>
        <taxon>campanulids</taxon>
        <taxon>Escalloniales</taxon>
        <taxon>Escalloniaceae</taxon>
        <taxon>Escallonia</taxon>
    </lineage>
</organism>
<dbReference type="PRINTS" id="PR00503">
    <property type="entry name" value="BROMODOMAIN"/>
</dbReference>
<dbReference type="InterPro" id="IPR001487">
    <property type="entry name" value="Bromodomain"/>
</dbReference>
<dbReference type="GO" id="GO:0005506">
    <property type="term" value="F:iron ion binding"/>
    <property type="evidence" value="ECO:0007669"/>
    <property type="project" value="InterPro"/>
</dbReference>
<proteinExistence type="predicted"/>
<dbReference type="AlphaFoldDB" id="A0AA88WNK7"/>
<keyword evidence="1 2" id="KW-0103">Bromodomain</keyword>
<dbReference type="EMBL" id="JAVXUP010000350">
    <property type="protein sequence ID" value="KAK3030144.1"/>
    <property type="molecule type" value="Genomic_DNA"/>
</dbReference>
<dbReference type="PANTHER" id="PTHR46136:SF19">
    <property type="entry name" value="TRANSCRIPTION FACTOR GTE12"/>
    <property type="match status" value="1"/>
</dbReference>
<dbReference type="SUPFAM" id="SSF47370">
    <property type="entry name" value="Bromodomain"/>
    <property type="match status" value="1"/>
</dbReference>
<dbReference type="InterPro" id="IPR001128">
    <property type="entry name" value="Cyt_P450"/>
</dbReference>
<accession>A0AA88WNK7</accession>
<protein>
    <recommendedName>
        <fullName evidence="4">Bromo domain-containing protein</fullName>
    </recommendedName>
</protein>
<dbReference type="GO" id="GO:0016705">
    <property type="term" value="F:oxidoreductase activity, acting on paired donors, with incorporation or reduction of molecular oxygen"/>
    <property type="evidence" value="ECO:0007669"/>
    <property type="project" value="InterPro"/>
</dbReference>
<evidence type="ECO:0000256" key="1">
    <source>
        <dbReference type="ARBA" id="ARBA00023117"/>
    </source>
</evidence>
<evidence type="ECO:0000256" key="3">
    <source>
        <dbReference type="SAM" id="MobiDB-lite"/>
    </source>
</evidence>
<dbReference type="Pfam" id="PF00067">
    <property type="entry name" value="p450"/>
    <property type="match status" value="1"/>
</dbReference>
<sequence>MDLGTIKANLEKDMYKTAENFSADVRLTFSNAMLYNPPSNDVHLMASKLSDILNARWKSLEGEISKAKKGTGGKLTSGLRKSDSDGALSSLDEENIGSSLGSSTASAATKETCASFHGIQLSPEKALRVAMLNCCFADIISKAEEKTNKLADPMLQEKKRLHTDKEVQIEAAVAAKRRKEEAKMKIQRQREREAARIELEKIKKTVELDNLQSLQMLEVLIAYSPLDREKPLEQLGLFLRKDDMENEDECLEVANSHDDLEEGEILWLKHILMYLDDKVWEHPEEWRPKRFLNKNNDSMDLYKMMAFGGGKRKLTSELDRITYDLGKNHFRSNFVMSRTQYSKSQLITSYILLQVSIDSHPYEKY</sequence>
<evidence type="ECO:0000313" key="6">
    <source>
        <dbReference type="Proteomes" id="UP001188597"/>
    </source>
</evidence>
<name>A0AA88WNK7_9ASTE</name>
<evidence type="ECO:0000259" key="4">
    <source>
        <dbReference type="PROSITE" id="PS50014"/>
    </source>
</evidence>
<dbReference type="Gene3D" id="1.10.630.10">
    <property type="entry name" value="Cytochrome P450"/>
    <property type="match status" value="1"/>
</dbReference>